<gene>
    <name evidence="1" type="ORF">CR513_42786</name>
</gene>
<organism evidence="1 2">
    <name type="scientific">Mucuna pruriens</name>
    <name type="common">Velvet bean</name>
    <name type="synonym">Dolichos pruriens</name>
    <dbReference type="NCBI Taxonomy" id="157652"/>
    <lineage>
        <taxon>Eukaryota</taxon>
        <taxon>Viridiplantae</taxon>
        <taxon>Streptophyta</taxon>
        <taxon>Embryophyta</taxon>
        <taxon>Tracheophyta</taxon>
        <taxon>Spermatophyta</taxon>
        <taxon>Magnoliopsida</taxon>
        <taxon>eudicotyledons</taxon>
        <taxon>Gunneridae</taxon>
        <taxon>Pentapetalae</taxon>
        <taxon>rosids</taxon>
        <taxon>fabids</taxon>
        <taxon>Fabales</taxon>
        <taxon>Fabaceae</taxon>
        <taxon>Papilionoideae</taxon>
        <taxon>50 kb inversion clade</taxon>
        <taxon>NPAAA clade</taxon>
        <taxon>indigoferoid/millettioid clade</taxon>
        <taxon>Phaseoleae</taxon>
        <taxon>Mucuna</taxon>
    </lineage>
</organism>
<dbReference type="OrthoDB" id="10680499at2759"/>
<sequence length="132" mass="14272">MSKIISSDSLSNASKIIFPCSPLYASKINTLNSLQDASKIFSFDTIADVSKTIYSHTFNIISNTVSEVSNTNLNSDILSHLDISKFTSSNTSGRFSIISNPPNVSSRLATITNALDPLEVVNNSAKLIKTVR</sequence>
<dbReference type="Proteomes" id="UP000257109">
    <property type="component" value="Unassembled WGS sequence"/>
</dbReference>
<proteinExistence type="predicted"/>
<feature type="non-terminal residue" evidence="1">
    <location>
        <position position="1"/>
    </location>
</feature>
<dbReference type="AlphaFoldDB" id="A0A371FFQ0"/>
<evidence type="ECO:0000313" key="1">
    <source>
        <dbReference type="EMBL" id="RDX77137.1"/>
    </source>
</evidence>
<reference evidence="1" key="1">
    <citation type="submission" date="2018-05" db="EMBL/GenBank/DDBJ databases">
        <title>Draft genome of Mucuna pruriens seed.</title>
        <authorList>
            <person name="Nnadi N.E."/>
            <person name="Vos R."/>
            <person name="Hasami M.H."/>
            <person name="Devisetty U.K."/>
            <person name="Aguiy J.C."/>
        </authorList>
    </citation>
    <scope>NUCLEOTIDE SEQUENCE [LARGE SCALE GENOMIC DNA]</scope>
    <source>
        <strain evidence="1">JCA_2017</strain>
    </source>
</reference>
<name>A0A371FFQ0_MUCPR</name>
<keyword evidence="2" id="KW-1185">Reference proteome</keyword>
<protein>
    <submittedName>
        <fullName evidence="1">Uncharacterized protein</fullName>
    </submittedName>
</protein>
<accession>A0A371FFQ0</accession>
<evidence type="ECO:0000313" key="2">
    <source>
        <dbReference type="Proteomes" id="UP000257109"/>
    </source>
</evidence>
<dbReference type="EMBL" id="QJKJ01009273">
    <property type="protein sequence ID" value="RDX77137.1"/>
    <property type="molecule type" value="Genomic_DNA"/>
</dbReference>
<comment type="caution">
    <text evidence="1">The sequence shown here is derived from an EMBL/GenBank/DDBJ whole genome shotgun (WGS) entry which is preliminary data.</text>
</comment>